<protein>
    <submittedName>
        <fullName evidence="1">Haloacid dehalogenase</fullName>
    </submittedName>
</protein>
<dbReference type="InterPro" id="IPR006439">
    <property type="entry name" value="HAD-SF_hydro_IA"/>
</dbReference>
<dbReference type="PANTHER" id="PTHR43611:SF3">
    <property type="entry name" value="FLAVIN MONONUCLEOTIDE HYDROLASE 1, CHLOROPLATIC"/>
    <property type="match status" value="1"/>
</dbReference>
<name>A0A7J0BGL5_9BACT</name>
<dbReference type="PANTHER" id="PTHR43611">
    <property type="entry name" value="ALPHA-D-GLUCOSE 1-PHOSPHATE PHOSPHATASE"/>
    <property type="match status" value="1"/>
</dbReference>
<evidence type="ECO:0000313" key="1">
    <source>
        <dbReference type="EMBL" id="GFM32332.1"/>
    </source>
</evidence>
<dbReference type="Pfam" id="PF00702">
    <property type="entry name" value="Hydrolase"/>
    <property type="match status" value="1"/>
</dbReference>
<proteinExistence type="predicted"/>
<evidence type="ECO:0000313" key="2">
    <source>
        <dbReference type="Proteomes" id="UP000503840"/>
    </source>
</evidence>
<dbReference type="SFLD" id="SFLDS00003">
    <property type="entry name" value="Haloacid_Dehalogenase"/>
    <property type="match status" value="1"/>
</dbReference>
<dbReference type="AlphaFoldDB" id="A0A7J0BGL5"/>
<dbReference type="SFLD" id="SFLDG01129">
    <property type="entry name" value="C1.5:_HAD__Beta-PGM__Phosphata"/>
    <property type="match status" value="1"/>
</dbReference>
<dbReference type="InterPro" id="IPR023214">
    <property type="entry name" value="HAD_sf"/>
</dbReference>
<gene>
    <name evidence="1" type="ORF">DSM101010T_06970</name>
</gene>
<dbReference type="PRINTS" id="PR00413">
    <property type="entry name" value="HADHALOGNASE"/>
</dbReference>
<dbReference type="RefSeq" id="WP_174404042.1">
    <property type="nucleotide sequence ID" value="NZ_BLVO01000005.1"/>
</dbReference>
<accession>A0A7J0BGL5</accession>
<sequence>MAIAKHDIQVVFFDFSGVLAEEGFVQGLKEIGRQHGREPAAFLRQVTEICYNNGYADGRTDEHAFWQDVREQMDITAGDDALRREILSRFVVRPWMLQAVSRVRSDATRTALLSDHTNWLEELDAAHGIYRHFDRIFNSYREGMTKRSPDFFLHACNTMQVAPDNTLFIDDNPANTDRAEGVGMHAILYTAYPSLVTDLKRFLPSTVLPPEGAVC</sequence>
<dbReference type="InterPro" id="IPR036412">
    <property type="entry name" value="HAD-like_sf"/>
</dbReference>
<dbReference type="NCBIfam" id="TIGR01509">
    <property type="entry name" value="HAD-SF-IA-v3"/>
    <property type="match status" value="1"/>
</dbReference>
<dbReference type="CDD" id="cd02603">
    <property type="entry name" value="HAD_sEH-N_like"/>
    <property type="match status" value="1"/>
</dbReference>
<dbReference type="Gene3D" id="3.40.50.1000">
    <property type="entry name" value="HAD superfamily/HAD-like"/>
    <property type="match status" value="1"/>
</dbReference>
<organism evidence="1 2">
    <name type="scientific">Desulfovibrio subterraneus</name>
    <dbReference type="NCBI Taxonomy" id="2718620"/>
    <lineage>
        <taxon>Bacteria</taxon>
        <taxon>Pseudomonadati</taxon>
        <taxon>Thermodesulfobacteriota</taxon>
        <taxon>Desulfovibrionia</taxon>
        <taxon>Desulfovibrionales</taxon>
        <taxon>Desulfovibrionaceae</taxon>
        <taxon>Desulfovibrio</taxon>
    </lineage>
</organism>
<reference evidence="1 2" key="1">
    <citation type="submission" date="2020-05" db="EMBL/GenBank/DDBJ databases">
        <title>Draft genome sequence of Desulfovibrio sp. strain HN2T.</title>
        <authorList>
            <person name="Ueno A."/>
            <person name="Tamazawa S."/>
            <person name="Tamamura S."/>
            <person name="Murakami T."/>
            <person name="Kiyama T."/>
            <person name="Inomata H."/>
            <person name="Amano Y."/>
            <person name="Miyakawa K."/>
            <person name="Tamaki H."/>
            <person name="Naganuma T."/>
            <person name="Kaneko K."/>
        </authorList>
    </citation>
    <scope>NUCLEOTIDE SEQUENCE [LARGE SCALE GENOMIC DNA]</scope>
    <source>
        <strain evidence="1 2">HN2</strain>
    </source>
</reference>
<dbReference type="Proteomes" id="UP000503840">
    <property type="component" value="Unassembled WGS sequence"/>
</dbReference>
<comment type="caution">
    <text evidence="1">The sequence shown here is derived from an EMBL/GenBank/DDBJ whole genome shotgun (WGS) entry which is preliminary data.</text>
</comment>
<keyword evidence="2" id="KW-1185">Reference proteome</keyword>
<dbReference type="EMBL" id="BLVO01000005">
    <property type="protein sequence ID" value="GFM32332.1"/>
    <property type="molecule type" value="Genomic_DNA"/>
</dbReference>
<dbReference type="SUPFAM" id="SSF56784">
    <property type="entry name" value="HAD-like"/>
    <property type="match status" value="1"/>
</dbReference>